<feature type="transmembrane region" description="Helical" evidence="5">
    <location>
        <begin position="73"/>
        <end position="91"/>
    </location>
</feature>
<feature type="transmembrane region" description="Helical" evidence="5">
    <location>
        <begin position="262"/>
        <end position="280"/>
    </location>
</feature>
<feature type="transmembrane region" description="Helical" evidence="5">
    <location>
        <begin position="350"/>
        <end position="369"/>
    </location>
</feature>
<evidence type="ECO:0000256" key="2">
    <source>
        <dbReference type="ARBA" id="ARBA00022692"/>
    </source>
</evidence>
<dbReference type="GeneID" id="92828373"/>
<proteinExistence type="predicted"/>
<feature type="transmembrane region" description="Helical" evidence="5">
    <location>
        <begin position="235"/>
        <end position="255"/>
    </location>
</feature>
<evidence type="ECO:0000256" key="3">
    <source>
        <dbReference type="ARBA" id="ARBA00022989"/>
    </source>
</evidence>
<evidence type="ECO:0000313" key="7">
    <source>
        <dbReference type="EMBL" id="GAB53867.1"/>
    </source>
</evidence>
<evidence type="ECO:0000259" key="6">
    <source>
        <dbReference type="PROSITE" id="PS50850"/>
    </source>
</evidence>
<dbReference type="InterPro" id="IPR020846">
    <property type="entry name" value="MFS_dom"/>
</dbReference>
<keyword evidence="4 5" id="KW-0472">Membrane</keyword>
<feature type="transmembrane region" description="Helical" evidence="5">
    <location>
        <begin position="286"/>
        <end position="307"/>
    </location>
</feature>
<feature type="transmembrane region" description="Helical" evidence="5">
    <location>
        <begin position="158"/>
        <end position="176"/>
    </location>
</feature>
<dbReference type="InterPro" id="IPR047200">
    <property type="entry name" value="MFS_YcaD-like"/>
</dbReference>
<accession>H5V7A9</accession>
<dbReference type="Pfam" id="PF07690">
    <property type="entry name" value="MFS_1"/>
    <property type="match status" value="1"/>
</dbReference>
<comment type="caution">
    <text evidence="7">The sequence shown here is derived from an EMBL/GenBank/DDBJ whole genome shotgun (WGS) entry which is preliminary data.</text>
</comment>
<dbReference type="InterPro" id="IPR011701">
    <property type="entry name" value="MFS"/>
</dbReference>
<feature type="transmembrane region" description="Helical" evidence="5">
    <location>
        <begin position="9"/>
        <end position="29"/>
    </location>
</feature>
<dbReference type="eggNOG" id="COG2814">
    <property type="taxonomic scope" value="Bacteria"/>
</dbReference>
<dbReference type="Proteomes" id="UP000010297">
    <property type="component" value="Unassembled WGS sequence"/>
</dbReference>
<gene>
    <name evidence="7" type="ORF">EH105704_22_00260</name>
</gene>
<evidence type="ECO:0000256" key="1">
    <source>
        <dbReference type="ARBA" id="ARBA00022475"/>
    </source>
</evidence>
<sequence length="383" mass="40941">MATQRLGQAVVIGAVMIFGLTYGLSAPLISLRLHTEGYDEWFIGLNAAMHAVGVFAVAPFLPALCQRSTPGALITRSLFAILVLLCLFPFVPLLGWFALRFLLGVFSEIILVVTETWLNHTTVEQARAKTLAWYTASLSLGYAIGPLLLLIAPGDIPFYLGGGLALLSAVILWTSAPPSPPLAEEKVSGILRYIWMAPLAMAATALNAALEAAGLNLLVVYAMQMGWSEQAATELLAVLMVGAIVLQLPVGWLADKYDRHKLLLACAALSTIGALLWPLALNVPLLAWLLMFFWGGVFVAIYTLIITQVGSRWTGSHLAGVYAAMSIMWGVGALIGPSLGGIAMSAFTHGLPYLAALLCGLFFLWALWIDRRGNGGDAPHRAA</sequence>
<dbReference type="PANTHER" id="PTHR23521:SF3">
    <property type="entry name" value="MFS TRANSPORTER"/>
    <property type="match status" value="1"/>
</dbReference>
<keyword evidence="2 5" id="KW-0812">Transmembrane</keyword>
<evidence type="ECO:0000256" key="5">
    <source>
        <dbReference type="SAM" id="Phobius"/>
    </source>
</evidence>
<feature type="transmembrane region" description="Helical" evidence="5">
    <location>
        <begin position="319"/>
        <end position="344"/>
    </location>
</feature>
<evidence type="ECO:0000313" key="8">
    <source>
        <dbReference type="Proteomes" id="UP000010297"/>
    </source>
</evidence>
<keyword evidence="3 5" id="KW-1133">Transmembrane helix</keyword>
<feature type="transmembrane region" description="Helical" evidence="5">
    <location>
        <begin position="197"/>
        <end position="223"/>
    </location>
</feature>
<protein>
    <submittedName>
        <fullName evidence="7">Putative major facilitator superfamily transporter</fullName>
    </submittedName>
</protein>
<keyword evidence="1" id="KW-1003">Cell membrane</keyword>
<feature type="domain" description="Major facilitator superfamily (MFS) profile" evidence="6">
    <location>
        <begin position="193"/>
        <end position="383"/>
    </location>
</feature>
<dbReference type="GO" id="GO:0005886">
    <property type="term" value="C:plasma membrane"/>
    <property type="evidence" value="ECO:0007669"/>
    <property type="project" value="TreeGrafter"/>
</dbReference>
<feature type="transmembrane region" description="Helical" evidence="5">
    <location>
        <begin position="131"/>
        <end position="152"/>
    </location>
</feature>
<dbReference type="EMBL" id="BAFF01000022">
    <property type="protein sequence ID" value="GAB53867.1"/>
    <property type="molecule type" value="Genomic_DNA"/>
</dbReference>
<keyword evidence="8" id="KW-1185">Reference proteome</keyword>
<dbReference type="CDD" id="cd17477">
    <property type="entry name" value="MFS_YcaD_like"/>
    <property type="match status" value="1"/>
</dbReference>
<feature type="transmembrane region" description="Helical" evidence="5">
    <location>
        <begin position="41"/>
        <end position="61"/>
    </location>
</feature>
<dbReference type="PANTHER" id="PTHR23521">
    <property type="entry name" value="TRANSPORTER MFS SUPERFAMILY"/>
    <property type="match status" value="1"/>
</dbReference>
<dbReference type="SUPFAM" id="SSF103473">
    <property type="entry name" value="MFS general substrate transporter"/>
    <property type="match status" value="1"/>
</dbReference>
<organism evidence="7 8">
    <name type="scientific">Atlantibacter hermannii NBRC 105704</name>
    <dbReference type="NCBI Taxonomy" id="1115512"/>
    <lineage>
        <taxon>Bacteria</taxon>
        <taxon>Pseudomonadati</taxon>
        <taxon>Pseudomonadota</taxon>
        <taxon>Gammaproteobacteria</taxon>
        <taxon>Enterobacterales</taxon>
        <taxon>Enterobacteriaceae</taxon>
        <taxon>Atlantibacter</taxon>
    </lineage>
</organism>
<dbReference type="PROSITE" id="PS50850">
    <property type="entry name" value="MFS"/>
    <property type="match status" value="1"/>
</dbReference>
<dbReference type="GO" id="GO:0022857">
    <property type="term" value="F:transmembrane transporter activity"/>
    <property type="evidence" value="ECO:0007669"/>
    <property type="project" value="InterPro"/>
</dbReference>
<dbReference type="RefSeq" id="WP_002438464.1">
    <property type="nucleotide sequence ID" value="NZ_BAFF01000022.1"/>
</dbReference>
<dbReference type="Gene3D" id="1.20.1250.20">
    <property type="entry name" value="MFS general substrate transporter like domains"/>
    <property type="match status" value="2"/>
</dbReference>
<reference evidence="7 8" key="1">
    <citation type="submission" date="2012-02" db="EMBL/GenBank/DDBJ databases">
        <title>Whole genome shotgun sequence of Escherichia hermannii NBRC 105704.</title>
        <authorList>
            <person name="Yoshida I."/>
            <person name="Hosoyama A."/>
            <person name="Tsuchikane K."/>
            <person name="Katsumata H."/>
            <person name="Yamazaki S."/>
            <person name="Fujita N."/>
        </authorList>
    </citation>
    <scope>NUCLEOTIDE SEQUENCE [LARGE SCALE GENOMIC DNA]</scope>
    <source>
        <strain evidence="7 8">NBRC 105704</strain>
    </source>
</reference>
<dbReference type="InterPro" id="IPR036259">
    <property type="entry name" value="MFS_trans_sf"/>
</dbReference>
<name>H5V7A9_ATLHE</name>
<feature type="transmembrane region" description="Helical" evidence="5">
    <location>
        <begin position="97"/>
        <end position="119"/>
    </location>
</feature>
<evidence type="ECO:0000256" key="4">
    <source>
        <dbReference type="ARBA" id="ARBA00023136"/>
    </source>
</evidence>
<dbReference type="AlphaFoldDB" id="H5V7A9"/>